<gene>
    <name evidence="1" type="ORF">METZ01_LOCUS463026</name>
</gene>
<dbReference type="EMBL" id="UINC01194198">
    <property type="protein sequence ID" value="SVE10172.1"/>
    <property type="molecule type" value="Genomic_DNA"/>
</dbReference>
<proteinExistence type="predicted"/>
<feature type="non-terminal residue" evidence="1">
    <location>
        <position position="36"/>
    </location>
</feature>
<dbReference type="AlphaFoldDB" id="A0A383AR01"/>
<accession>A0A383AR01</accession>
<reference evidence="1" key="1">
    <citation type="submission" date="2018-05" db="EMBL/GenBank/DDBJ databases">
        <authorList>
            <person name="Lanie J.A."/>
            <person name="Ng W.-L."/>
            <person name="Kazmierczak K.M."/>
            <person name="Andrzejewski T.M."/>
            <person name="Davidsen T.M."/>
            <person name="Wayne K.J."/>
            <person name="Tettelin H."/>
            <person name="Glass J.I."/>
            <person name="Rusch D."/>
            <person name="Podicherti R."/>
            <person name="Tsui H.-C.T."/>
            <person name="Winkler M.E."/>
        </authorList>
    </citation>
    <scope>NUCLEOTIDE SEQUENCE</scope>
</reference>
<protein>
    <submittedName>
        <fullName evidence="1">Uncharacterized protein</fullName>
    </submittedName>
</protein>
<name>A0A383AR01_9ZZZZ</name>
<sequence>MIAPSNKYLRPIQCYPNLGAHWPMIEKATGHSEQRS</sequence>
<evidence type="ECO:0000313" key="1">
    <source>
        <dbReference type="EMBL" id="SVE10172.1"/>
    </source>
</evidence>
<organism evidence="1">
    <name type="scientific">marine metagenome</name>
    <dbReference type="NCBI Taxonomy" id="408172"/>
    <lineage>
        <taxon>unclassified sequences</taxon>
        <taxon>metagenomes</taxon>
        <taxon>ecological metagenomes</taxon>
    </lineage>
</organism>